<reference evidence="4 5" key="1">
    <citation type="submission" date="2020-01" db="EMBL/GenBank/DDBJ databases">
        <title>Bacteria diversity of Porities sp.</title>
        <authorList>
            <person name="Wang G."/>
        </authorList>
    </citation>
    <scope>NUCLEOTIDE SEQUENCE [LARGE SCALE GENOMIC DNA]</scope>
    <source>
        <strain evidence="4 5">R33</strain>
    </source>
</reference>
<dbReference type="Pfam" id="PF00144">
    <property type="entry name" value="Beta-lactamase"/>
    <property type="match status" value="1"/>
</dbReference>
<feature type="domain" description="Beta-lactamase-related" evidence="3">
    <location>
        <begin position="46"/>
        <end position="347"/>
    </location>
</feature>
<name>A0A6L9E8N2_9FLAO</name>
<dbReference type="SUPFAM" id="SSF56601">
    <property type="entry name" value="beta-lactamase/transpeptidase-like"/>
    <property type="match status" value="1"/>
</dbReference>
<sequence>MRKYESQFKRLFVFFLALTSIFCKGQIVEGEEYEQIDSLLNSEFEKRSFQGAALVAKHGKIIYQNAFGESNMEWKTPNTISTKFQIGSVTKPFTALAVLKAVEEGLLDLNKRITDYLPDYPKTPGDKITIHHLLSHTSGIIDFPDIPGFEWNLERLGHSQEMMLAYFQDKELKFEPGTNFKYSNLGYYLLTVILEKVKRKEFAEILQTEIFDIARMDNTSVAKFRTILDQRAEGYANTGKEVINAPPWDQSIVKGSGDIVSTVEDLFLFSLSLFSNKLLSQKYMDVMFTPSLPTKDNYAYGWFVSLPDKHSGPKWVRHSGSINGFSAILTHLTDDNYTIVLLSNLHGVKTIKITEEIKKILYK</sequence>
<evidence type="ECO:0000256" key="2">
    <source>
        <dbReference type="ARBA" id="ARBA00023136"/>
    </source>
</evidence>
<proteinExistence type="predicted"/>
<dbReference type="EMBL" id="WXYO01000002">
    <property type="protein sequence ID" value="NAS11137.1"/>
    <property type="molecule type" value="Genomic_DNA"/>
</dbReference>
<evidence type="ECO:0000256" key="1">
    <source>
        <dbReference type="ARBA" id="ARBA00004370"/>
    </source>
</evidence>
<dbReference type="GO" id="GO:0016020">
    <property type="term" value="C:membrane"/>
    <property type="evidence" value="ECO:0007669"/>
    <property type="project" value="UniProtKB-SubCell"/>
</dbReference>
<comment type="subcellular location">
    <subcellularLocation>
        <location evidence="1">Membrane</location>
    </subcellularLocation>
</comment>
<dbReference type="PANTHER" id="PTHR46825:SF11">
    <property type="entry name" value="PENICILLIN-BINDING PROTEIN 4"/>
    <property type="match status" value="1"/>
</dbReference>
<dbReference type="InterPro" id="IPR001466">
    <property type="entry name" value="Beta-lactam-related"/>
</dbReference>
<dbReference type="PROSITE" id="PS00146">
    <property type="entry name" value="BETA_LACTAMASE_A"/>
    <property type="match status" value="1"/>
</dbReference>
<accession>A0A6L9E8N2</accession>
<dbReference type="PANTHER" id="PTHR46825">
    <property type="entry name" value="D-ALANYL-D-ALANINE-CARBOXYPEPTIDASE/ENDOPEPTIDASE AMPH"/>
    <property type="match status" value="1"/>
</dbReference>
<comment type="caution">
    <text evidence="4">The sequence shown here is derived from an EMBL/GenBank/DDBJ whole genome shotgun (WGS) entry which is preliminary data.</text>
</comment>
<evidence type="ECO:0000313" key="5">
    <source>
        <dbReference type="Proteomes" id="UP000475249"/>
    </source>
</evidence>
<evidence type="ECO:0000259" key="3">
    <source>
        <dbReference type="Pfam" id="PF00144"/>
    </source>
</evidence>
<dbReference type="AlphaFoldDB" id="A0A6L9E8N2"/>
<keyword evidence="2" id="KW-0472">Membrane</keyword>
<dbReference type="InterPro" id="IPR023650">
    <property type="entry name" value="Beta-lactam_class-A_AS"/>
</dbReference>
<dbReference type="InterPro" id="IPR012338">
    <property type="entry name" value="Beta-lactam/transpept-like"/>
</dbReference>
<keyword evidence="5" id="KW-1185">Reference proteome</keyword>
<protein>
    <submittedName>
        <fullName evidence="4">Serine hydrolase</fullName>
    </submittedName>
</protein>
<keyword evidence="4" id="KW-0378">Hydrolase</keyword>
<evidence type="ECO:0000313" key="4">
    <source>
        <dbReference type="EMBL" id="NAS11137.1"/>
    </source>
</evidence>
<dbReference type="InterPro" id="IPR050491">
    <property type="entry name" value="AmpC-like"/>
</dbReference>
<gene>
    <name evidence="4" type="ORF">GTQ38_03940</name>
</gene>
<dbReference type="RefSeq" id="WP_161434183.1">
    <property type="nucleotide sequence ID" value="NZ_WXYO01000002.1"/>
</dbReference>
<organism evidence="4 5">
    <name type="scientific">Poritiphilus flavus</name>
    <dbReference type="NCBI Taxonomy" id="2697053"/>
    <lineage>
        <taxon>Bacteria</taxon>
        <taxon>Pseudomonadati</taxon>
        <taxon>Bacteroidota</taxon>
        <taxon>Flavobacteriia</taxon>
        <taxon>Flavobacteriales</taxon>
        <taxon>Flavobacteriaceae</taxon>
        <taxon>Poritiphilus</taxon>
    </lineage>
</organism>
<dbReference type="GO" id="GO:0016787">
    <property type="term" value="F:hydrolase activity"/>
    <property type="evidence" value="ECO:0007669"/>
    <property type="project" value="UniProtKB-KW"/>
</dbReference>
<dbReference type="Gene3D" id="3.40.710.10">
    <property type="entry name" value="DD-peptidase/beta-lactamase superfamily"/>
    <property type="match status" value="1"/>
</dbReference>
<dbReference type="Proteomes" id="UP000475249">
    <property type="component" value="Unassembled WGS sequence"/>
</dbReference>